<proteinExistence type="predicted"/>
<evidence type="ECO:0000313" key="3">
    <source>
        <dbReference type="Proteomes" id="UP000318010"/>
    </source>
</evidence>
<dbReference type="EMBL" id="VOEI01000003">
    <property type="protein sequence ID" value="TWR26098.1"/>
    <property type="molecule type" value="Genomic_DNA"/>
</dbReference>
<comment type="caution">
    <text evidence="2">The sequence shown here is derived from an EMBL/GenBank/DDBJ whole genome shotgun (WGS) entry which is preliminary data.</text>
</comment>
<accession>A0A563U421</accession>
<sequence length="111" mass="12271">MKIKLSMYSKKIKKHLNNKAVLWLLKLLQKRFNLHFNFISMKKQIFAFAATAMIIGSVVTGCSSEKATNGSDSTATDSTATMTKPAGTDTTKASDTMKTDTMKKDTTKKPM</sequence>
<feature type="region of interest" description="Disordered" evidence="1">
    <location>
        <begin position="64"/>
        <end position="111"/>
    </location>
</feature>
<protein>
    <submittedName>
        <fullName evidence="2">Uncharacterized protein</fullName>
    </submittedName>
</protein>
<organism evidence="2 3">
    <name type="scientific">Mucilaginibacter achroorhodeus</name>
    <dbReference type="NCBI Taxonomy" id="2599294"/>
    <lineage>
        <taxon>Bacteria</taxon>
        <taxon>Pseudomonadati</taxon>
        <taxon>Bacteroidota</taxon>
        <taxon>Sphingobacteriia</taxon>
        <taxon>Sphingobacteriales</taxon>
        <taxon>Sphingobacteriaceae</taxon>
        <taxon>Mucilaginibacter</taxon>
    </lineage>
</organism>
<evidence type="ECO:0000256" key="1">
    <source>
        <dbReference type="SAM" id="MobiDB-lite"/>
    </source>
</evidence>
<feature type="compositionally biased region" description="Low complexity" evidence="1">
    <location>
        <begin position="67"/>
        <end position="94"/>
    </location>
</feature>
<dbReference type="Proteomes" id="UP000318010">
    <property type="component" value="Unassembled WGS sequence"/>
</dbReference>
<feature type="compositionally biased region" description="Basic and acidic residues" evidence="1">
    <location>
        <begin position="95"/>
        <end position="111"/>
    </location>
</feature>
<name>A0A563U421_9SPHI</name>
<keyword evidence="3" id="KW-1185">Reference proteome</keyword>
<evidence type="ECO:0000313" key="2">
    <source>
        <dbReference type="EMBL" id="TWR26098.1"/>
    </source>
</evidence>
<reference evidence="2 3" key="1">
    <citation type="submission" date="2019-07" db="EMBL/GenBank/DDBJ databases">
        <authorList>
            <person name="Kim J."/>
        </authorList>
    </citation>
    <scope>NUCLEOTIDE SEQUENCE [LARGE SCALE GENOMIC DNA]</scope>
    <source>
        <strain evidence="2 3">MJ1a</strain>
    </source>
</reference>
<gene>
    <name evidence="2" type="ORF">FPZ42_10735</name>
</gene>
<dbReference type="AlphaFoldDB" id="A0A563U421"/>